<name>A0ABV0GTI3_PAENI</name>
<dbReference type="RefSeq" id="WP_347782689.1">
    <property type="nucleotide sequence ID" value="NZ_JBBMFV010000004.1"/>
</dbReference>
<feature type="compositionally biased region" description="Low complexity" evidence="1">
    <location>
        <begin position="332"/>
        <end position="377"/>
    </location>
</feature>
<keyword evidence="2" id="KW-1133">Transmembrane helix</keyword>
<dbReference type="InterPro" id="IPR051425">
    <property type="entry name" value="Formin_Homology"/>
</dbReference>
<feature type="compositionally biased region" description="Low complexity" evidence="1">
    <location>
        <begin position="392"/>
        <end position="420"/>
    </location>
</feature>
<dbReference type="PANTHER" id="PTHR45725">
    <property type="entry name" value="FORMIN HOMOLOGY 2 FAMILY MEMBER"/>
    <property type="match status" value="1"/>
</dbReference>
<feature type="region of interest" description="Disordered" evidence="1">
    <location>
        <begin position="192"/>
        <end position="278"/>
    </location>
</feature>
<evidence type="ECO:0000313" key="3">
    <source>
        <dbReference type="EMBL" id="MEO3941854.1"/>
    </source>
</evidence>
<feature type="transmembrane region" description="Helical" evidence="2">
    <location>
        <begin position="56"/>
        <end position="74"/>
    </location>
</feature>
<dbReference type="PANTHER" id="PTHR45725:SF18">
    <property type="entry name" value="ORC1-LIKE AAA ATPASE DOMAIN-CONTAINING PROTEIN"/>
    <property type="match status" value="1"/>
</dbReference>
<feature type="region of interest" description="Disordered" evidence="1">
    <location>
        <begin position="315"/>
        <end position="420"/>
    </location>
</feature>
<comment type="caution">
    <text evidence="3">The sequence shown here is derived from an EMBL/GenBank/DDBJ whole genome shotgun (WGS) entry which is preliminary data.</text>
</comment>
<feature type="compositionally biased region" description="Low complexity" evidence="1">
    <location>
        <begin position="226"/>
        <end position="239"/>
    </location>
</feature>
<dbReference type="Proteomes" id="UP001448614">
    <property type="component" value="Unassembled WGS sequence"/>
</dbReference>
<gene>
    <name evidence="3" type="ORF">V3C41_12310</name>
</gene>
<reference evidence="3 4" key="1">
    <citation type="journal article" date="2024" name="Appl. Microbiol. Biotechnol.">
        <title>Biosynthetic gene clusters with biotechnological applications in novel Antarctic isolates from Actinomycetota.</title>
        <authorList>
            <person name="Bruna P."/>
            <person name="Nunez-Montero K."/>
            <person name="Contreras M.J."/>
            <person name="Leal K."/>
            <person name="Garcia M."/>
            <person name="Abanto M."/>
            <person name="Barrientos L."/>
        </authorList>
    </citation>
    <scope>NUCLEOTIDE SEQUENCE [LARGE SCALE GENOMIC DNA]</scope>
    <source>
        <strain evidence="3 4">Se16.17</strain>
    </source>
</reference>
<feature type="region of interest" description="Disordered" evidence="1">
    <location>
        <begin position="1"/>
        <end position="37"/>
    </location>
</feature>
<feature type="transmembrane region" description="Helical" evidence="2">
    <location>
        <begin position="86"/>
        <end position="104"/>
    </location>
</feature>
<evidence type="ECO:0000256" key="1">
    <source>
        <dbReference type="SAM" id="MobiDB-lite"/>
    </source>
</evidence>
<feature type="compositionally biased region" description="Low complexity" evidence="1">
    <location>
        <begin position="13"/>
        <end position="35"/>
    </location>
</feature>
<feature type="transmembrane region" description="Helical" evidence="2">
    <location>
        <begin position="147"/>
        <end position="168"/>
    </location>
</feature>
<dbReference type="EMBL" id="JBBMFV010000004">
    <property type="protein sequence ID" value="MEO3941854.1"/>
    <property type="molecule type" value="Genomic_DNA"/>
</dbReference>
<organism evidence="3 4">
    <name type="scientific">Paenarthrobacter nicotinovorans</name>
    <name type="common">Arthrobacter nicotinovorans</name>
    <dbReference type="NCBI Taxonomy" id="29320"/>
    <lineage>
        <taxon>Bacteria</taxon>
        <taxon>Bacillati</taxon>
        <taxon>Actinomycetota</taxon>
        <taxon>Actinomycetes</taxon>
        <taxon>Micrococcales</taxon>
        <taxon>Micrococcaceae</taxon>
        <taxon>Paenarthrobacter</taxon>
    </lineage>
</organism>
<keyword evidence="4" id="KW-1185">Reference proteome</keyword>
<protein>
    <recommendedName>
        <fullName evidence="5">Integral membrane protein</fullName>
    </recommendedName>
</protein>
<evidence type="ECO:0000313" key="4">
    <source>
        <dbReference type="Proteomes" id="UP001448614"/>
    </source>
</evidence>
<keyword evidence="2" id="KW-0472">Membrane</keyword>
<keyword evidence="2" id="KW-0812">Transmembrane</keyword>
<sequence>MNQLSPGPHDTPRTGPETTAGTATAPSATPGANPDAAKKDATKYDAVAGPFTIRDLTVFGSTLLMFVASLLPMFGERYNLWNLGNLFFLLLGIILPLVVVALFVARRLKPGTVVRVGSLSVDQFASVTASFAFPLFFLTIANSFNSGVLLGLIGSVGLLAATVLAPHLPWLSADFKGRAEVPAHVVAREAAIPSRKPAAPKAPKEPVTPAPAAGQAMTGSAPGFQAPAGNASSVNASGSYAPGSHDSGSQSADSVAGAPGAGAGAATSGAGATSSGAGASAVGGVGAGGTGATGSSPFAPPANYGTASSDAAEAPAVVHSADVSPAASAPEGHSGAVGSAAASNQETVGSPAPGVAAPAPAGGSAPSSAAEPVPEAAKGPELKPEAATSPVAAEPATTQHAAEPATTQHAAQQPAAQQPWAATMATPIVSGDTRRVSESIGATVDPASRPDDSDSPQYEAFWFAVAQPRTAYDEHTGTPAFTIEPGGWVLALEDRGHEFLVQDTDGKVGVLRELSNIERG</sequence>
<feature type="transmembrane region" description="Helical" evidence="2">
    <location>
        <begin position="124"/>
        <end position="141"/>
    </location>
</feature>
<evidence type="ECO:0008006" key="5">
    <source>
        <dbReference type="Google" id="ProtNLM"/>
    </source>
</evidence>
<proteinExistence type="predicted"/>
<evidence type="ECO:0000256" key="2">
    <source>
        <dbReference type="SAM" id="Phobius"/>
    </source>
</evidence>
<feature type="compositionally biased region" description="Low complexity" evidence="1">
    <location>
        <begin position="251"/>
        <end position="278"/>
    </location>
</feature>
<feature type="compositionally biased region" description="Low complexity" evidence="1">
    <location>
        <begin position="192"/>
        <end position="213"/>
    </location>
</feature>
<accession>A0ABV0GTI3</accession>